<dbReference type="InterPro" id="IPR050177">
    <property type="entry name" value="Lipid_A_modif_metabolic_enz"/>
</dbReference>
<comment type="caution">
    <text evidence="4">The sequence shown here is derived from an EMBL/GenBank/DDBJ whole genome shotgun (WGS) entry which is preliminary data.</text>
</comment>
<evidence type="ECO:0000313" key="5">
    <source>
        <dbReference type="Proteomes" id="UP001408356"/>
    </source>
</evidence>
<dbReference type="SMART" id="SM00822">
    <property type="entry name" value="PKS_KR"/>
    <property type="match status" value="1"/>
</dbReference>
<dbReference type="PANTHER" id="PTHR43245">
    <property type="entry name" value="BIFUNCTIONAL POLYMYXIN RESISTANCE PROTEIN ARNA"/>
    <property type="match status" value="1"/>
</dbReference>
<keyword evidence="5" id="KW-1185">Reference proteome</keyword>
<sequence>MDSQSFLVTGGCGLQGSSIVETLRAKYPAAKVAVLARNPTVNNFPGVDYHKGDITKPEDIDACLAACSATVVFHCAAVVVGAKKPVPDTVVQAINVDGTRLLLERCKAFGTAKAFVFTSSVSVVQKPGVQIDGAKETWPLVDPEKDTTVLIYPRSKAAAEQLVTAADNAEVDGMRTCSIRPSVVHGERDTDVTPITIRTARMLRNIQIGDNTSSLSTTYVGNSTHAHLLAAEKLISPDKAARDSVGGEAFFVTNEGRYTYFDSARTIWFHAGIGPPPDSDAYKPENLRVISVGLAMWVAWLSEWYGWLTGTTPKISQVAVGILTMTRRYDISKAKEVLGYREQVDWREGCRRAARWWAENNNAEDNKTK</sequence>
<dbReference type="Pfam" id="PF01073">
    <property type="entry name" value="3Beta_HSD"/>
    <property type="match status" value="1"/>
</dbReference>
<dbReference type="Gene3D" id="3.40.50.720">
    <property type="entry name" value="NAD(P)-binding Rossmann-like Domain"/>
    <property type="match status" value="1"/>
</dbReference>
<feature type="domain" description="Ketoreductase" evidence="3">
    <location>
        <begin position="4"/>
        <end position="144"/>
    </location>
</feature>
<evidence type="ECO:0000256" key="2">
    <source>
        <dbReference type="ARBA" id="ARBA00023002"/>
    </source>
</evidence>
<keyword evidence="2" id="KW-0560">Oxidoreductase</keyword>
<evidence type="ECO:0000313" key="4">
    <source>
        <dbReference type="EMBL" id="KAK9423674.1"/>
    </source>
</evidence>
<comment type="similarity">
    <text evidence="1">Belongs to the 3-beta-HSD family.</text>
</comment>
<dbReference type="InterPro" id="IPR057326">
    <property type="entry name" value="KR_dom"/>
</dbReference>
<reference evidence="4 5" key="1">
    <citation type="journal article" date="2024" name="J. Plant Pathol.">
        <title>Sequence and assembly of the genome of Seiridium unicorne, isolate CBS 538.82, causal agent of cypress canker disease.</title>
        <authorList>
            <person name="Scali E."/>
            <person name="Rocca G.D."/>
            <person name="Danti R."/>
            <person name="Garbelotto M."/>
            <person name="Barberini S."/>
            <person name="Baroncelli R."/>
            <person name="Emiliani G."/>
        </authorList>
    </citation>
    <scope>NUCLEOTIDE SEQUENCE [LARGE SCALE GENOMIC DNA]</scope>
    <source>
        <strain evidence="4 5">BM-138-508</strain>
    </source>
</reference>
<organism evidence="4 5">
    <name type="scientific">Seiridium unicorne</name>
    <dbReference type="NCBI Taxonomy" id="138068"/>
    <lineage>
        <taxon>Eukaryota</taxon>
        <taxon>Fungi</taxon>
        <taxon>Dikarya</taxon>
        <taxon>Ascomycota</taxon>
        <taxon>Pezizomycotina</taxon>
        <taxon>Sordariomycetes</taxon>
        <taxon>Xylariomycetidae</taxon>
        <taxon>Amphisphaeriales</taxon>
        <taxon>Sporocadaceae</taxon>
        <taxon>Seiridium</taxon>
    </lineage>
</organism>
<name>A0ABR2VAW0_9PEZI</name>
<evidence type="ECO:0000256" key="1">
    <source>
        <dbReference type="ARBA" id="ARBA00009219"/>
    </source>
</evidence>
<accession>A0ABR2VAW0</accession>
<dbReference type="Proteomes" id="UP001408356">
    <property type="component" value="Unassembled WGS sequence"/>
</dbReference>
<protein>
    <recommendedName>
        <fullName evidence="3">Ketoreductase domain-containing protein</fullName>
    </recommendedName>
</protein>
<evidence type="ECO:0000259" key="3">
    <source>
        <dbReference type="SMART" id="SM00822"/>
    </source>
</evidence>
<dbReference type="PANTHER" id="PTHR43245:SF51">
    <property type="entry name" value="SHORT CHAIN DEHYDROGENASE_REDUCTASE FAMILY 42E, MEMBER 2"/>
    <property type="match status" value="1"/>
</dbReference>
<proteinExistence type="inferred from homology"/>
<dbReference type="SUPFAM" id="SSF51735">
    <property type="entry name" value="NAD(P)-binding Rossmann-fold domains"/>
    <property type="match status" value="1"/>
</dbReference>
<dbReference type="InterPro" id="IPR036291">
    <property type="entry name" value="NAD(P)-bd_dom_sf"/>
</dbReference>
<gene>
    <name evidence="4" type="ORF">SUNI508_13968</name>
</gene>
<dbReference type="InterPro" id="IPR002225">
    <property type="entry name" value="3Beta_OHSteriod_DH/Estase"/>
</dbReference>
<dbReference type="EMBL" id="JARVKF010000066">
    <property type="protein sequence ID" value="KAK9423674.1"/>
    <property type="molecule type" value="Genomic_DNA"/>
</dbReference>